<dbReference type="PANTHER" id="PTHR34597:SF1">
    <property type="entry name" value="HEME_HEMOPEXIN TRANSPORTER PROTEIN HUXB"/>
    <property type="match status" value="1"/>
</dbReference>
<dbReference type="GO" id="GO:0046819">
    <property type="term" value="P:protein secretion by the type V secretion system"/>
    <property type="evidence" value="ECO:0007669"/>
    <property type="project" value="TreeGrafter"/>
</dbReference>
<dbReference type="GO" id="GO:0098046">
    <property type="term" value="C:type V protein secretion system complex"/>
    <property type="evidence" value="ECO:0007669"/>
    <property type="project" value="TreeGrafter"/>
</dbReference>
<dbReference type="OrthoDB" id="5664954at2"/>
<dbReference type="PANTHER" id="PTHR34597">
    <property type="entry name" value="SLR1661 PROTEIN"/>
    <property type="match status" value="1"/>
</dbReference>
<evidence type="ECO:0000256" key="1">
    <source>
        <dbReference type="ARBA" id="ARBA00022452"/>
    </source>
</evidence>
<dbReference type="InterPro" id="IPR005565">
    <property type="entry name" value="Hemolysn_activator_HlyB_C"/>
</dbReference>
<dbReference type="Pfam" id="PF03865">
    <property type="entry name" value="ShlB"/>
    <property type="match status" value="1"/>
</dbReference>
<dbReference type="InterPro" id="IPR051544">
    <property type="entry name" value="TPS_OM_transporter"/>
</dbReference>
<dbReference type="InterPro" id="IPR013686">
    <property type="entry name" value="Polypept-transport_assoc_ShlB"/>
</dbReference>
<name>A0A2Z6GD41_9PROT</name>
<feature type="domain" description="Polypeptide-transport-associated ShlB-type" evidence="6">
    <location>
        <begin position="65"/>
        <end position="141"/>
    </location>
</feature>
<feature type="domain" description="Haemolysin activator HlyB C-terminal" evidence="5">
    <location>
        <begin position="204"/>
        <end position="515"/>
    </location>
</feature>
<keyword evidence="2" id="KW-0812">Transmembrane</keyword>
<sequence>MRRYWLLAAWAVTQTAWAAPAIDAGSLLQQIERDQRAPVLPAEDSGIAPQQAPDSRSEQDQAIRFTVHRITLLNVSVFSEDILLKMLSDILEQSISLAELKARTQRITDYYHAHGYPAAYAFLPEQTIGEDGNVEIRVLEGYLGELHLNNTSRLKEVAAKKRLPKMTAGDVLEQTPLERSTLLLNDIPGVMAQTAFNPGKDPGFTDVDITLTDRPILSAQLSADNQGNRYTGYGNRFMLHPEINNLTGYGEKLSANLLYGGFGMRYNQAQFQLPTYWTGQGRVGIEHSEIEYRLGREFAASGSQGATRTNALYANYPVIRSDAKNLTLEYRYQEKMVRDEVVSTGDTNQRGSFSHSYTANGDWRDRAVNLWSLSYTQGRLDFNSPQHRAMDAASAKTLGYFSKINWNYTRLQGIPGSERTSLLLTLNGQLDPGRNLDPSEKMVLGGAHGVRAYPSSEAMSDKALLATIELKHQLTPSTQASVFYDYGNGTQNTSPWPAVKSTNQTVIGGAGIGLRFRLGDSGYLFLQSAWRTLQTKPTSANDKPGGRYWVEVGWGF</sequence>
<feature type="chain" id="PRO_5017486293" evidence="4">
    <location>
        <begin position="19"/>
        <end position="556"/>
    </location>
</feature>
<dbReference type="Pfam" id="PF08479">
    <property type="entry name" value="POTRA_2"/>
    <property type="match status" value="1"/>
</dbReference>
<protein>
    <submittedName>
        <fullName evidence="7">Heme/hemopexin transporter protein HuxB</fullName>
    </submittedName>
</protein>
<dbReference type="GO" id="GO:0008320">
    <property type="term" value="F:protein transmembrane transporter activity"/>
    <property type="evidence" value="ECO:0007669"/>
    <property type="project" value="TreeGrafter"/>
</dbReference>
<evidence type="ECO:0000256" key="4">
    <source>
        <dbReference type="SAM" id="SignalP"/>
    </source>
</evidence>
<evidence type="ECO:0000313" key="8">
    <source>
        <dbReference type="Proteomes" id="UP000033070"/>
    </source>
</evidence>
<dbReference type="STRING" id="1188319.OYT1_00705"/>
<evidence type="ECO:0000259" key="5">
    <source>
        <dbReference type="Pfam" id="PF03865"/>
    </source>
</evidence>
<organism evidence="7 8">
    <name type="scientific">Ferriphaselus amnicola</name>
    <dbReference type="NCBI Taxonomy" id="1188319"/>
    <lineage>
        <taxon>Bacteria</taxon>
        <taxon>Pseudomonadati</taxon>
        <taxon>Pseudomonadota</taxon>
        <taxon>Betaproteobacteria</taxon>
        <taxon>Nitrosomonadales</taxon>
        <taxon>Gallionellaceae</taxon>
        <taxon>Ferriphaselus</taxon>
    </lineage>
</organism>
<dbReference type="Gene3D" id="2.40.160.50">
    <property type="entry name" value="membrane protein fhac: a member of the omp85/tpsb transporter family"/>
    <property type="match status" value="1"/>
</dbReference>
<gene>
    <name evidence="7" type="ORF">OYT1_ch1714</name>
</gene>
<proteinExistence type="predicted"/>
<dbReference type="KEGG" id="fam:OYT1_ch1714"/>
<keyword evidence="1" id="KW-1134">Transmembrane beta strand</keyword>
<accession>A0A2Z6GD41</accession>
<evidence type="ECO:0000256" key="2">
    <source>
        <dbReference type="ARBA" id="ARBA00022692"/>
    </source>
</evidence>
<dbReference type="EMBL" id="AP018738">
    <property type="protein sequence ID" value="BBE51252.1"/>
    <property type="molecule type" value="Genomic_DNA"/>
</dbReference>
<feature type="signal peptide" evidence="4">
    <location>
        <begin position="1"/>
        <end position="18"/>
    </location>
</feature>
<evidence type="ECO:0000256" key="3">
    <source>
        <dbReference type="ARBA" id="ARBA00023237"/>
    </source>
</evidence>
<keyword evidence="3" id="KW-0998">Cell outer membrane</keyword>
<keyword evidence="4" id="KW-0732">Signal</keyword>
<reference evidence="7 8" key="1">
    <citation type="submission" date="2018-06" db="EMBL/GenBank/DDBJ databases">
        <title>OYT1 Genome Sequencing.</title>
        <authorList>
            <person name="Kato S."/>
            <person name="Itoh T."/>
            <person name="Ohkuma M."/>
        </authorList>
    </citation>
    <scope>NUCLEOTIDE SEQUENCE [LARGE SCALE GENOMIC DNA]</scope>
    <source>
        <strain evidence="7 8">OYT1</strain>
    </source>
</reference>
<keyword evidence="1" id="KW-0472">Membrane</keyword>
<evidence type="ECO:0000259" key="6">
    <source>
        <dbReference type="Pfam" id="PF08479"/>
    </source>
</evidence>
<dbReference type="Gene3D" id="3.10.20.310">
    <property type="entry name" value="membrane protein fhac"/>
    <property type="match status" value="1"/>
</dbReference>
<evidence type="ECO:0000313" key="7">
    <source>
        <dbReference type="EMBL" id="BBE51252.1"/>
    </source>
</evidence>
<dbReference type="AlphaFoldDB" id="A0A2Z6GD41"/>
<keyword evidence="8" id="KW-1185">Reference proteome</keyword>
<dbReference type="Proteomes" id="UP000033070">
    <property type="component" value="Chromosome"/>
</dbReference>